<protein>
    <recommendedName>
        <fullName evidence="2">PET domain-containing protein</fullName>
    </recommendedName>
</protein>
<dbReference type="PANTHER" id="PTHR24211">
    <property type="entry name" value="LIM DOMAIN-CONTAINING PROTEIN"/>
    <property type="match status" value="1"/>
</dbReference>
<sequence>RRGVPAQSSPTDCFKFTSSVLRVVRVRLCRGCARVCVVNSNRIMNGVHRTPRRLFNESGIIVHEVDEGQPCQLCDRCHDGFHPHPWRKTCSGCKCPREEHEVYHVEWVNVKERLGFKASTEPDKQNSRDRSYSEGYAWVPPGLPSYKIEQYFR</sequence>
<evidence type="ECO:0000313" key="1">
    <source>
        <dbReference type="EMBL" id="JAT34452.1"/>
    </source>
</evidence>
<gene>
    <name evidence="1" type="ORF">g.42994</name>
</gene>
<feature type="non-terminal residue" evidence="1">
    <location>
        <position position="153"/>
    </location>
</feature>
<reference evidence="1" key="1">
    <citation type="submission" date="2015-11" db="EMBL/GenBank/DDBJ databases">
        <title>De novo transcriptome assembly of four potential Pierce s Disease insect vectors from Arizona vineyards.</title>
        <authorList>
            <person name="Tassone E.E."/>
        </authorList>
    </citation>
    <scope>NUCLEOTIDE SEQUENCE</scope>
</reference>
<name>A0A1B6MEY5_9HEMI</name>
<proteinExistence type="predicted"/>
<accession>A0A1B6MEY5</accession>
<dbReference type="AlphaFoldDB" id="A0A1B6MEY5"/>
<dbReference type="InterPro" id="IPR047120">
    <property type="entry name" value="Pk/Esn/Tes"/>
</dbReference>
<dbReference type="PANTHER" id="PTHR24211:SF37">
    <property type="entry name" value="PROTEIN ESPINAS-LIKE PROTEIN"/>
    <property type="match status" value="1"/>
</dbReference>
<evidence type="ECO:0008006" key="2">
    <source>
        <dbReference type="Google" id="ProtNLM"/>
    </source>
</evidence>
<organism evidence="1">
    <name type="scientific">Graphocephala atropunctata</name>
    <dbReference type="NCBI Taxonomy" id="36148"/>
    <lineage>
        <taxon>Eukaryota</taxon>
        <taxon>Metazoa</taxon>
        <taxon>Ecdysozoa</taxon>
        <taxon>Arthropoda</taxon>
        <taxon>Hexapoda</taxon>
        <taxon>Insecta</taxon>
        <taxon>Pterygota</taxon>
        <taxon>Neoptera</taxon>
        <taxon>Paraneoptera</taxon>
        <taxon>Hemiptera</taxon>
        <taxon>Auchenorrhyncha</taxon>
        <taxon>Membracoidea</taxon>
        <taxon>Cicadellidae</taxon>
        <taxon>Cicadellinae</taxon>
        <taxon>Cicadellini</taxon>
        <taxon>Graphocephala</taxon>
    </lineage>
</organism>
<dbReference type="EMBL" id="GEBQ01005525">
    <property type="protein sequence ID" value="JAT34452.1"/>
    <property type="molecule type" value="Transcribed_RNA"/>
</dbReference>
<feature type="non-terminal residue" evidence="1">
    <location>
        <position position="1"/>
    </location>
</feature>